<proteinExistence type="predicted"/>
<dbReference type="EMBL" id="CM023471">
    <property type="protein sequence ID" value="KAH7964804.1"/>
    <property type="molecule type" value="Genomic_DNA"/>
</dbReference>
<dbReference type="Proteomes" id="UP000821865">
    <property type="component" value="Chromosome 2"/>
</dbReference>
<sequence length="351" mass="37297">MAVALWNKNFVWKVRNLWKPRSGLTSLAKSNPYPRLLNMAAPANSGGPVRVLDGSTGSQLSDRGLILPKDPLWSARVLVTDLPAIVDVHKSYIKCGADVVTTCSYQANVDNLQSHLGVGASEAEALIARSCTAAVAAREQCGRPGVIVAGSVGPYGAAQADLSEYTGAYAEVKSVEELVEWHRPRVRCLVAAGCDVLAFETIPAAREAVALVQLLRQFPGTQAWLSFSTSRDAPHCTAKGEPLAEAMNECLLADAYGQIIAVGVNCCPPESVAAAFRSVGPLRVPFIAYPNSGEMYSSSGWLPDDRATRKPLSAYVPEWIDLNARWIGGCCRTGPDDISGVAKVVNSLASA</sequence>
<gene>
    <name evidence="1" type="ORF">HPB49_001461</name>
</gene>
<evidence type="ECO:0000313" key="1">
    <source>
        <dbReference type="EMBL" id="KAH7964804.1"/>
    </source>
</evidence>
<accession>A0ACB8D9Q0</accession>
<name>A0ACB8D9Q0_DERSI</name>
<organism evidence="1 2">
    <name type="scientific">Dermacentor silvarum</name>
    <name type="common">Tick</name>
    <dbReference type="NCBI Taxonomy" id="543639"/>
    <lineage>
        <taxon>Eukaryota</taxon>
        <taxon>Metazoa</taxon>
        <taxon>Ecdysozoa</taxon>
        <taxon>Arthropoda</taxon>
        <taxon>Chelicerata</taxon>
        <taxon>Arachnida</taxon>
        <taxon>Acari</taxon>
        <taxon>Parasitiformes</taxon>
        <taxon>Ixodida</taxon>
        <taxon>Ixodoidea</taxon>
        <taxon>Ixodidae</taxon>
        <taxon>Rhipicephalinae</taxon>
        <taxon>Dermacentor</taxon>
    </lineage>
</organism>
<keyword evidence="2" id="KW-1185">Reference proteome</keyword>
<evidence type="ECO:0000313" key="2">
    <source>
        <dbReference type="Proteomes" id="UP000821865"/>
    </source>
</evidence>
<comment type="caution">
    <text evidence="1">The sequence shown here is derived from an EMBL/GenBank/DDBJ whole genome shotgun (WGS) entry which is preliminary data.</text>
</comment>
<protein>
    <submittedName>
        <fullName evidence="1">Uncharacterized protein</fullName>
    </submittedName>
</protein>
<reference evidence="1" key="1">
    <citation type="submission" date="2020-05" db="EMBL/GenBank/DDBJ databases">
        <title>Large-scale comparative analyses of tick genomes elucidate their genetic diversity and vector capacities.</title>
        <authorList>
            <person name="Jia N."/>
            <person name="Wang J."/>
            <person name="Shi W."/>
            <person name="Du L."/>
            <person name="Sun Y."/>
            <person name="Zhan W."/>
            <person name="Jiang J."/>
            <person name="Wang Q."/>
            <person name="Zhang B."/>
            <person name="Ji P."/>
            <person name="Sakyi L.B."/>
            <person name="Cui X."/>
            <person name="Yuan T."/>
            <person name="Jiang B."/>
            <person name="Yang W."/>
            <person name="Lam T.T.-Y."/>
            <person name="Chang Q."/>
            <person name="Ding S."/>
            <person name="Wang X."/>
            <person name="Zhu J."/>
            <person name="Ruan X."/>
            <person name="Zhao L."/>
            <person name="Wei J."/>
            <person name="Que T."/>
            <person name="Du C."/>
            <person name="Cheng J."/>
            <person name="Dai P."/>
            <person name="Han X."/>
            <person name="Huang E."/>
            <person name="Gao Y."/>
            <person name="Liu J."/>
            <person name="Shao H."/>
            <person name="Ye R."/>
            <person name="Li L."/>
            <person name="Wei W."/>
            <person name="Wang X."/>
            <person name="Wang C."/>
            <person name="Yang T."/>
            <person name="Huo Q."/>
            <person name="Li W."/>
            <person name="Guo W."/>
            <person name="Chen H."/>
            <person name="Zhou L."/>
            <person name="Ni X."/>
            <person name="Tian J."/>
            <person name="Zhou Y."/>
            <person name="Sheng Y."/>
            <person name="Liu T."/>
            <person name="Pan Y."/>
            <person name="Xia L."/>
            <person name="Li J."/>
            <person name="Zhao F."/>
            <person name="Cao W."/>
        </authorList>
    </citation>
    <scope>NUCLEOTIDE SEQUENCE</scope>
    <source>
        <strain evidence="1">Dsil-2018</strain>
    </source>
</reference>